<dbReference type="RefSeq" id="WP_386044902.1">
    <property type="nucleotide sequence ID" value="NZ_JBHUIO010000005.1"/>
</dbReference>
<evidence type="ECO:0000313" key="5">
    <source>
        <dbReference type="Proteomes" id="UP001597343"/>
    </source>
</evidence>
<evidence type="ECO:0000313" key="4">
    <source>
        <dbReference type="EMBL" id="MFD2169613.1"/>
    </source>
</evidence>
<comment type="caution">
    <text evidence="4">The sequence shown here is derived from an EMBL/GenBank/DDBJ whole genome shotgun (WGS) entry which is preliminary data.</text>
</comment>
<keyword evidence="1" id="KW-0732">Signal</keyword>
<feature type="domain" description="Immune inhibitor A-like metallopeptidase VEG" evidence="3">
    <location>
        <begin position="631"/>
        <end position="785"/>
    </location>
</feature>
<proteinExistence type="predicted"/>
<dbReference type="Gene3D" id="2.60.120.260">
    <property type="entry name" value="Galactose-binding domain-like"/>
    <property type="match status" value="1"/>
</dbReference>
<protein>
    <submittedName>
        <fullName evidence="4">Immune inhibitor A domain-containing protein</fullName>
    </submittedName>
</protein>
<dbReference type="InterPro" id="IPR012300">
    <property type="entry name" value="Pept_M6_InhA"/>
</dbReference>
<gene>
    <name evidence="4" type="ORF">ACFSOY_06355</name>
</gene>
<dbReference type="Proteomes" id="UP001597343">
    <property type="component" value="Unassembled WGS sequence"/>
</dbReference>
<sequence>MKKLLAVGVSGALVASTLFSGTVSAAKPEQSTSGQAVVHSGGNSGLDVAIMNEDRLIESLQKQGKIPAGATAEQKKNYLKSYIALKGKKVDAGPSVADPIASKAKKNENKKQQNFKNNWMNGKGKKIGNFLNRLEPVQETPYIGPVRKDKVLVLAVEFADYGHNQIQPSETSNWYPNYTLGHFEDMIFGSNGVTGPNGENFISMKQYYLEQSGGTYTVDGKAYGWLKLPGTAAYYGADSPNGGHDNLAPGGSKRLVADAYAAAKAAGIPLQDYDLEDVHDLNGNGNLREPDGLVDHLMIIHAGVGQEAGGGSLGDDAIWSHRSAVLVDPDGLGQGLPGFYDYTIMPEDGATGVFAHEYGHDLGLPDEYDTDYTGEGEAVSYWSIMASGSWAGKIGGTEPTGFSPFAKSYFQSTMGGNWTAPTVVELNQLNKLGKSFVLDQANSPNGQNHQAVQINLPKKKTYVNTPPTGTYEYYSGTGDESDTTMVASVDLTGKTSATLDFDSWYQIEEDWDFAFVQVSEDNGATWTSLSNANTKSTAVPEAYPTVVENLPGLTGNSNGWQHQTFDLSAYAGKQIKISVRNVTDWASSMAGIYVDNVKVTADGATLLEDGAEGTPKFTLNGFSKSDGNLYTDHYYLLEWRNHAGVDVGLKNIRRGQSLMSYDGGLVIWYVDPSFTDNWVGLHPGDGFLGVVDAHTQENLKWSTGIKAGTAYHIRDAAFGLNMTSALNLVYPDRTLYAQSKLPQPLFDDSKSYMNNNVPDAGRNLISYGVKVLVTGQSPDKSVGAIRVFK</sequence>
<dbReference type="PIRSF" id="PIRSF007519">
    <property type="entry name" value="Protease_InhA"/>
    <property type="match status" value="1"/>
</dbReference>
<evidence type="ECO:0000256" key="1">
    <source>
        <dbReference type="SAM" id="SignalP"/>
    </source>
</evidence>
<keyword evidence="5" id="KW-1185">Reference proteome</keyword>
<feature type="domain" description="Peptidase M6-like" evidence="2">
    <location>
        <begin position="140"/>
        <end position="418"/>
    </location>
</feature>
<dbReference type="Pfam" id="PF20774">
    <property type="entry name" value="InhA-like_VEG"/>
    <property type="match status" value="1"/>
</dbReference>
<organism evidence="4 5">
    <name type="scientific">Tumebacillus lipolyticus</name>
    <dbReference type="NCBI Taxonomy" id="1280370"/>
    <lineage>
        <taxon>Bacteria</taxon>
        <taxon>Bacillati</taxon>
        <taxon>Bacillota</taxon>
        <taxon>Bacilli</taxon>
        <taxon>Bacillales</taxon>
        <taxon>Alicyclobacillaceae</taxon>
        <taxon>Tumebacillus</taxon>
    </lineage>
</organism>
<evidence type="ECO:0000259" key="2">
    <source>
        <dbReference type="Pfam" id="PF05547"/>
    </source>
</evidence>
<dbReference type="SUPFAM" id="SSF55486">
    <property type="entry name" value="Metalloproteases ('zincins'), catalytic domain"/>
    <property type="match status" value="1"/>
</dbReference>
<dbReference type="NCBIfam" id="TIGR03296">
    <property type="entry name" value="M6dom_TIGR03296"/>
    <property type="match status" value="1"/>
</dbReference>
<dbReference type="PANTHER" id="PTHR41775:SF1">
    <property type="entry name" value="PEPTIDASE M6-LIKE DOMAIN-CONTAINING PROTEIN"/>
    <property type="match status" value="1"/>
</dbReference>
<dbReference type="PANTHER" id="PTHR41775">
    <property type="entry name" value="SECRETED PROTEIN-RELATED"/>
    <property type="match status" value="1"/>
</dbReference>
<evidence type="ECO:0000259" key="3">
    <source>
        <dbReference type="Pfam" id="PF20774"/>
    </source>
</evidence>
<feature type="chain" id="PRO_5046636957" evidence="1">
    <location>
        <begin position="26"/>
        <end position="789"/>
    </location>
</feature>
<dbReference type="EMBL" id="JBHUIO010000005">
    <property type="protein sequence ID" value="MFD2169613.1"/>
    <property type="molecule type" value="Genomic_DNA"/>
</dbReference>
<accession>A0ABW4ZUB2</accession>
<dbReference type="InterPro" id="IPR048665">
    <property type="entry name" value="InhA-like_VEG"/>
</dbReference>
<dbReference type="Pfam" id="PF20773">
    <property type="entry name" value="InhA-like_MAM"/>
    <property type="match status" value="1"/>
</dbReference>
<dbReference type="InterPro" id="IPR008757">
    <property type="entry name" value="Peptidase_M6-like_domain"/>
</dbReference>
<dbReference type="Pfam" id="PF05547">
    <property type="entry name" value="Peptidase_M6"/>
    <property type="match status" value="1"/>
</dbReference>
<feature type="signal peptide" evidence="1">
    <location>
        <begin position="1"/>
        <end position="25"/>
    </location>
</feature>
<reference evidence="5" key="1">
    <citation type="journal article" date="2019" name="Int. J. Syst. Evol. Microbiol.">
        <title>The Global Catalogue of Microorganisms (GCM) 10K type strain sequencing project: providing services to taxonomists for standard genome sequencing and annotation.</title>
        <authorList>
            <consortium name="The Broad Institute Genomics Platform"/>
            <consortium name="The Broad Institute Genome Sequencing Center for Infectious Disease"/>
            <person name="Wu L."/>
            <person name="Ma J."/>
        </authorList>
    </citation>
    <scope>NUCLEOTIDE SEQUENCE [LARGE SCALE GENOMIC DNA]</scope>
    <source>
        <strain evidence="5">CGMCC 1.13574</strain>
    </source>
</reference>
<name>A0ABW4ZUB2_9BACL</name>